<proteinExistence type="predicted"/>
<feature type="compositionally biased region" description="Polar residues" evidence="4">
    <location>
        <begin position="934"/>
        <end position="953"/>
    </location>
</feature>
<dbReference type="Pfam" id="PF12171">
    <property type="entry name" value="zf-C2H2_jaz"/>
    <property type="match status" value="1"/>
</dbReference>
<keyword evidence="8" id="KW-1185">Reference proteome</keyword>
<dbReference type="Pfam" id="PF12874">
    <property type="entry name" value="zf-met"/>
    <property type="match status" value="3"/>
</dbReference>
<dbReference type="InterPro" id="IPR051363">
    <property type="entry name" value="RLR_Helicase"/>
</dbReference>
<dbReference type="PROSITE" id="PS51194">
    <property type="entry name" value="HELICASE_CTER"/>
    <property type="match status" value="1"/>
</dbReference>
<organism evidence="7 8">
    <name type="scientific">Candidula unifasciata</name>
    <dbReference type="NCBI Taxonomy" id="100452"/>
    <lineage>
        <taxon>Eukaryota</taxon>
        <taxon>Metazoa</taxon>
        <taxon>Spiralia</taxon>
        <taxon>Lophotrochozoa</taxon>
        <taxon>Mollusca</taxon>
        <taxon>Gastropoda</taxon>
        <taxon>Heterobranchia</taxon>
        <taxon>Euthyneura</taxon>
        <taxon>Panpulmonata</taxon>
        <taxon>Eupulmonata</taxon>
        <taxon>Stylommatophora</taxon>
        <taxon>Helicina</taxon>
        <taxon>Helicoidea</taxon>
        <taxon>Geomitridae</taxon>
        <taxon>Candidula</taxon>
    </lineage>
</organism>
<dbReference type="OrthoDB" id="416741at2759"/>
<dbReference type="PROSITE" id="PS00028">
    <property type="entry name" value="ZINC_FINGER_C2H2_1"/>
    <property type="match status" value="3"/>
</dbReference>
<dbReference type="SMART" id="SM00451">
    <property type="entry name" value="ZnF_U1"/>
    <property type="match status" value="6"/>
</dbReference>
<feature type="compositionally biased region" description="Polar residues" evidence="4">
    <location>
        <begin position="292"/>
        <end position="358"/>
    </location>
</feature>
<keyword evidence="2" id="KW-0863">Zinc-finger</keyword>
<dbReference type="SMART" id="SM00355">
    <property type="entry name" value="ZnF_C2H2"/>
    <property type="match status" value="4"/>
</dbReference>
<feature type="compositionally biased region" description="Polar residues" evidence="4">
    <location>
        <begin position="877"/>
        <end position="889"/>
    </location>
</feature>
<feature type="compositionally biased region" description="Low complexity" evidence="4">
    <location>
        <begin position="359"/>
        <end position="379"/>
    </location>
</feature>
<evidence type="ECO:0000256" key="1">
    <source>
        <dbReference type="ARBA" id="ARBA00022723"/>
    </source>
</evidence>
<feature type="region of interest" description="Disordered" evidence="4">
    <location>
        <begin position="108"/>
        <end position="280"/>
    </location>
</feature>
<dbReference type="SUPFAM" id="SSF52540">
    <property type="entry name" value="P-loop containing nucleoside triphosphate hydrolases"/>
    <property type="match status" value="1"/>
</dbReference>
<accession>A0A8S3ZQ17</accession>
<feature type="region of interest" description="Disordered" evidence="4">
    <location>
        <begin position="292"/>
        <end position="379"/>
    </location>
</feature>
<keyword evidence="3" id="KW-0862">Zinc</keyword>
<dbReference type="SUPFAM" id="SSF57667">
    <property type="entry name" value="beta-beta-alpha zinc fingers"/>
    <property type="match status" value="4"/>
</dbReference>
<evidence type="ECO:0000256" key="3">
    <source>
        <dbReference type="ARBA" id="ARBA00022833"/>
    </source>
</evidence>
<dbReference type="Pfam" id="PF04851">
    <property type="entry name" value="ResIII"/>
    <property type="match status" value="1"/>
</dbReference>
<dbReference type="InterPro" id="IPR001650">
    <property type="entry name" value="Helicase_C-like"/>
</dbReference>
<dbReference type="PANTHER" id="PTHR14074:SF16">
    <property type="entry name" value="ANTIVIRAL INNATE IMMUNE RESPONSE RECEPTOR RIG-I"/>
    <property type="match status" value="1"/>
</dbReference>
<feature type="domain" description="Helicase ATP-binding" evidence="5">
    <location>
        <begin position="1103"/>
        <end position="1289"/>
    </location>
</feature>
<dbReference type="InterPro" id="IPR027417">
    <property type="entry name" value="P-loop_NTPase"/>
</dbReference>
<feature type="compositionally biased region" description="Polar residues" evidence="4">
    <location>
        <begin position="168"/>
        <end position="222"/>
    </location>
</feature>
<feature type="region of interest" description="Disordered" evidence="4">
    <location>
        <begin position="456"/>
        <end position="476"/>
    </location>
</feature>
<keyword evidence="1" id="KW-0479">Metal-binding</keyword>
<dbReference type="InterPro" id="IPR006935">
    <property type="entry name" value="Helicase/UvrB_N"/>
</dbReference>
<dbReference type="EMBL" id="CAJHNH020004713">
    <property type="protein sequence ID" value="CAG5131519.1"/>
    <property type="molecule type" value="Genomic_DNA"/>
</dbReference>
<dbReference type="Gene3D" id="3.30.160.60">
    <property type="entry name" value="Classic Zinc Finger"/>
    <property type="match status" value="3"/>
</dbReference>
<feature type="region of interest" description="Disordered" evidence="4">
    <location>
        <begin position="859"/>
        <end position="976"/>
    </location>
</feature>
<feature type="compositionally biased region" description="Polar residues" evidence="4">
    <location>
        <begin position="250"/>
        <end position="265"/>
    </location>
</feature>
<name>A0A8S3ZQ17_9EUPU</name>
<dbReference type="GO" id="GO:0003677">
    <property type="term" value="F:DNA binding"/>
    <property type="evidence" value="ECO:0007669"/>
    <property type="project" value="InterPro"/>
</dbReference>
<dbReference type="GO" id="GO:0016787">
    <property type="term" value="F:hydrolase activity"/>
    <property type="evidence" value="ECO:0007669"/>
    <property type="project" value="InterPro"/>
</dbReference>
<dbReference type="GO" id="GO:0008270">
    <property type="term" value="F:zinc ion binding"/>
    <property type="evidence" value="ECO:0007669"/>
    <property type="project" value="UniProtKB-KW"/>
</dbReference>
<feature type="domain" description="Helicase C-terminal" evidence="6">
    <location>
        <begin position="1487"/>
        <end position="1643"/>
    </location>
</feature>
<dbReference type="PROSITE" id="PS51192">
    <property type="entry name" value="HELICASE_ATP_BIND_1"/>
    <property type="match status" value="1"/>
</dbReference>
<dbReference type="InterPro" id="IPR022755">
    <property type="entry name" value="Znf_C2H2_jaz"/>
</dbReference>
<evidence type="ECO:0008006" key="9">
    <source>
        <dbReference type="Google" id="ProtNLM"/>
    </source>
</evidence>
<feature type="compositionally biased region" description="Polar residues" evidence="4">
    <location>
        <begin position="831"/>
        <end position="841"/>
    </location>
</feature>
<dbReference type="InterPro" id="IPR003604">
    <property type="entry name" value="Matrin/U1-like-C_Znf_C2H2"/>
</dbReference>
<evidence type="ECO:0000259" key="5">
    <source>
        <dbReference type="PROSITE" id="PS51192"/>
    </source>
</evidence>
<sequence length="1643" mass="182216">MIKEETHVQGFSTNSKDILQSGNLISQQEEPLKVTYKEIEVHSDYDEHENAGVSITENSLQPSDVSVTKKTFENSSANIKVENYEQVTGVTASGYRKHQTDLMSLSDEIQRSSHQNSDTSARSSHQNSDTSARSSHQNSDTDASSSHQNSDIGAGLSHQDSETDARSSRQNSDTGARLSHQNSDTGARLSYQNSDIGAGSSNQNSDTGARSSLLSAPDTGSLTGVMPDFQELSLLSDKWDPSIQPDEIPLNSQHSDPHSGSSDLEQTPEDPHSSPSNQQQTVNKLMLNVTSSLSNQHPDPHSSPSDFQQTPFNPHPSSSDLQQASNRTSQQHFNPHPSSSDLQQTSNRTFQQDFNPHPSSSDLQQTSNNSNSSSSHQHQTLNKMLNVASFLSHQSPLPNSSLTDTTSNKSAHYYFDGSSGYCYCCSIELTSLQHANQHLHGQKHKKRSEQWELTSALQNGPSQQTPAPTQQFSPPNGNLANLASNKSAPYYFDGSKGYCYCCTVELTSVQHANQHLYGQRHKKRSEQWELTSALKNEPSPQTQALPEQQVQHPTEDSSYYFNGDRGFCHVCNIELTSFQHAQQHISGKPHKRTKERFNRTQNGIAYPLNCQICSKIFTGQESAQQHFTSANHKIKAEVLNESVKVLTVVDEGRVVMKDGQVWHVCDLCKVAMNSREQFLFHKESLKHKRECENSKNRISFSENGPVEFINNAVLQDPSNYIYKTSSCTSSSRASSVETVQEELDTAALRYSQAKFEDQQIQGGANRQKVLDENRHYLMYSQAPVVSAVSNSSSALNQTSGSKSNADGRSQGQHRQTGLGSVSSDHSKEPAQPTSAEASSANSQIYDDFWQSLRADGGHNAGLGFTPTPQMRGGAILANSSGGRSQSYSGAGTHFSDPHSSGSGTPISNPQYSGSINQGATGFSLDDNTEDDLDSGQNHLNSASGDDSFSNPDNLGNVIMKPRPSKSRGRGNERLRNGVLSLDKKEFDDDFDNGYEEENRDDLNIIEEVPPEVPTPPAEPMRSGKPGFRYYCPICNKHMNTREAYETHAQGKYHIYMLSSCPAPVRKLEPICKINRDEGDVLSRVWDIISKQLNIQPRVYQIELVLKAMKGDCIIYLPTGTGKTLVAVLTMGLMLQDNPSRPVLFLVDKVLLVMQQAQYIIRHFAGTLFKRQDGPLGSPPVTRELQVKPICGGMTTKTDLPVWKHDIVVTTAAYCANMLERKQIRWEDFSLVVLDEVHHCGKGHPYHKLMSTYHCSLPEHARAKVLGLTASPAGKSTVEQTYTMLKSLLANLGGASVAVVEEENDCLDHYQSMAKVKPICVPMSSKEKDFKGRLLEYIVLCYSQLALMTHNLRSDEPPCSFFLDAVRKPGDREVASQLAEKFMKDPEPLSEVLDVIFKARCIDEVDVTGRNRFDNLRLHICQLLLIIPEVGSGADIEELLGHLSPSGITEEFKKMGLPCDQIYERAVLFANDGNNDLTMFSKLVETLQDPDLISWADTSSRALVLVRERKRARQYCLKLRAHPMVEKKNLRVGHIVGHGKGAKDGGMDVKKQRKVFDNHEKYHILVATSIMEEGIDIQALQLVVCMNPPNSLRALVQMRGRARRQGSHFVVLCSSQEDVDKLNSLQKQEQNMQQAAKRCLEESK</sequence>
<dbReference type="GO" id="GO:0005524">
    <property type="term" value="F:ATP binding"/>
    <property type="evidence" value="ECO:0007669"/>
    <property type="project" value="InterPro"/>
</dbReference>
<dbReference type="InterPro" id="IPR036236">
    <property type="entry name" value="Znf_C2H2_sf"/>
</dbReference>
<dbReference type="SMART" id="SM00487">
    <property type="entry name" value="DEXDc"/>
    <property type="match status" value="1"/>
</dbReference>
<evidence type="ECO:0000256" key="4">
    <source>
        <dbReference type="SAM" id="MobiDB-lite"/>
    </source>
</evidence>
<evidence type="ECO:0000313" key="8">
    <source>
        <dbReference type="Proteomes" id="UP000678393"/>
    </source>
</evidence>
<evidence type="ECO:0000259" key="6">
    <source>
        <dbReference type="PROSITE" id="PS51194"/>
    </source>
</evidence>
<evidence type="ECO:0000256" key="2">
    <source>
        <dbReference type="ARBA" id="ARBA00022771"/>
    </source>
</evidence>
<dbReference type="InterPro" id="IPR014001">
    <property type="entry name" value="Helicase_ATP-bd"/>
</dbReference>
<dbReference type="Pfam" id="PF00271">
    <property type="entry name" value="Helicase_C"/>
    <property type="match status" value="1"/>
</dbReference>
<feature type="compositionally biased region" description="Polar residues" evidence="4">
    <location>
        <begin position="897"/>
        <end position="920"/>
    </location>
</feature>
<dbReference type="Gene3D" id="3.40.50.300">
    <property type="entry name" value="P-loop containing nucleotide triphosphate hydrolases"/>
    <property type="match status" value="2"/>
</dbReference>
<reference evidence="7" key="1">
    <citation type="submission" date="2021-04" db="EMBL/GenBank/DDBJ databases">
        <authorList>
            <consortium name="Molecular Ecology Group"/>
        </authorList>
    </citation>
    <scope>NUCLEOTIDE SEQUENCE</scope>
</reference>
<feature type="compositionally biased region" description="Polar residues" evidence="4">
    <location>
        <begin position="112"/>
        <end position="151"/>
    </location>
</feature>
<gene>
    <name evidence="7" type="ORF">CUNI_LOCUS17077</name>
</gene>
<dbReference type="GO" id="GO:0005737">
    <property type="term" value="C:cytoplasm"/>
    <property type="evidence" value="ECO:0007669"/>
    <property type="project" value="TreeGrafter"/>
</dbReference>
<feature type="region of interest" description="Disordered" evidence="4">
    <location>
        <begin position="790"/>
        <end position="841"/>
    </location>
</feature>
<protein>
    <recommendedName>
        <fullName evidence="9">RNA helicase</fullName>
    </recommendedName>
</protein>
<dbReference type="InterPro" id="IPR013087">
    <property type="entry name" value="Znf_C2H2_type"/>
</dbReference>
<dbReference type="Proteomes" id="UP000678393">
    <property type="component" value="Unassembled WGS sequence"/>
</dbReference>
<dbReference type="PANTHER" id="PTHR14074">
    <property type="entry name" value="HELICASE WITH DEATH DOMAIN-RELATED"/>
    <property type="match status" value="1"/>
</dbReference>
<dbReference type="SMART" id="SM00490">
    <property type="entry name" value="HELICc"/>
    <property type="match status" value="1"/>
</dbReference>
<feature type="compositionally biased region" description="Polar residues" evidence="4">
    <location>
        <begin position="795"/>
        <end position="823"/>
    </location>
</feature>
<comment type="caution">
    <text evidence="7">The sequence shown here is derived from an EMBL/GenBank/DDBJ whole genome shotgun (WGS) entry which is preliminary data.</text>
</comment>
<evidence type="ECO:0000313" key="7">
    <source>
        <dbReference type="EMBL" id="CAG5131519.1"/>
    </source>
</evidence>